<evidence type="ECO:0000313" key="3">
    <source>
        <dbReference type="Proteomes" id="UP000033452"/>
    </source>
</evidence>
<dbReference type="EMBL" id="JXYA01000041">
    <property type="protein sequence ID" value="KJZ07139.1"/>
    <property type="molecule type" value="Genomic_DNA"/>
</dbReference>
<evidence type="ECO:0000256" key="1">
    <source>
        <dbReference type="SAM" id="SignalP"/>
    </source>
</evidence>
<sequence length="74" mass="7905">MNKRLNKRDKLVTKTKASALVISLALVAGLAVAKSEVKATGLNSHVSNGKPAYPPIEPKETKPLIDIIWGKLTA</sequence>
<accession>A0A0F4QIH7</accession>
<reference evidence="2 3" key="1">
    <citation type="journal article" date="2015" name="BMC Genomics">
        <title>Genome mining reveals unlocked bioactive potential of marine Gram-negative bacteria.</title>
        <authorList>
            <person name="Machado H."/>
            <person name="Sonnenschein E.C."/>
            <person name="Melchiorsen J."/>
            <person name="Gram L."/>
        </authorList>
    </citation>
    <scope>NUCLEOTIDE SEQUENCE [LARGE SCALE GENOMIC DNA]</scope>
    <source>
        <strain evidence="2 3">S2471</strain>
    </source>
</reference>
<dbReference type="PATRIC" id="fig|43658.5.peg.3553"/>
<gene>
    <name evidence="2" type="ORF">TW77_16805</name>
</gene>
<feature type="chain" id="PRO_5002475585" description="Phosphate ABC transporter substrate-binding protein" evidence="1">
    <location>
        <begin position="34"/>
        <end position="74"/>
    </location>
</feature>
<dbReference type="RefSeq" id="WP_046006136.1">
    <property type="nucleotide sequence ID" value="NZ_JXYA01000041.1"/>
</dbReference>
<dbReference type="Proteomes" id="UP000033452">
    <property type="component" value="Unassembled WGS sequence"/>
</dbReference>
<dbReference type="AlphaFoldDB" id="A0A0F4QIH7"/>
<evidence type="ECO:0000313" key="2">
    <source>
        <dbReference type="EMBL" id="KJZ07139.1"/>
    </source>
</evidence>
<evidence type="ECO:0008006" key="4">
    <source>
        <dbReference type="Google" id="ProtNLM"/>
    </source>
</evidence>
<comment type="caution">
    <text evidence="2">The sequence shown here is derived from an EMBL/GenBank/DDBJ whole genome shotgun (WGS) entry which is preliminary data.</text>
</comment>
<protein>
    <recommendedName>
        <fullName evidence="4">Phosphate ABC transporter substrate-binding protein</fullName>
    </recommendedName>
</protein>
<feature type="signal peptide" evidence="1">
    <location>
        <begin position="1"/>
        <end position="33"/>
    </location>
</feature>
<proteinExistence type="predicted"/>
<organism evidence="2 3">
    <name type="scientific">Pseudoalteromonas rubra</name>
    <dbReference type="NCBI Taxonomy" id="43658"/>
    <lineage>
        <taxon>Bacteria</taxon>
        <taxon>Pseudomonadati</taxon>
        <taxon>Pseudomonadota</taxon>
        <taxon>Gammaproteobacteria</taxon>
        <taxon>Alteromonadales</taxon>
        <taxon>Pseudoalteromonadaceae</taxon>
        <taxon>Pseudoalteromonas</taxon>
    </lineage>
</organism>
<keyword evidence="1" id="KW-0732">Signal</keyword>
<name>A0A0F4QIH7_9GAMM</name>
<keyword evidence="3" id="KW-1185">Reference proteome</keyword>